<keyword evidence="1" id="KW-1133">Transmembrane helix</keyword>
<feature type="non-terminal residue" evidence="2">
    <location>
        <position position="1"/>
    </location>
</feature>
<keyword evidence="1" id="KW-0812">Transmembrane</keyword>
<gene>
    <name evidence="2" type="primary">ORF38548</name>
</gene>
<feature type="transmembrane region" description="Helical" evidence="1">
    <location>
        <begin position="12"/>
        <end position="32"/>
    </location>
</feature>
<organism evidence="2">
    <name type="scientific">Arion vulgaris</name>
    <dbReference type="NCBI Taxonomy" id="1028688"/>
    <lineage>
        <taxon>Eukaryota</taxon>
        <taxon>Metazoa</taxon>
        <taxon>Spiralia</taxon>
        <taxon>Lophotrochozoa</taxon>
        <taxon>Mollusca</taxon>
        <taxon>Gastropoda</taxon>
        <taxon>Heterobranchia</taxon>
        <taxon>Euthyneura</taxon>
        <taxon>Panpulmonata</taxon>
        <taxon>Eupulmonata</taxon>
        <taxon>Stylommatophora</taxon>
        <taxon>Helicina</taxon>
        <taxon>Arionoidea</taxon>
        <taxon>Arionidae</taxon>
        <taxon>Arion</taxon>
    </lineage>
</organism>
<evidence type="ECO:0000256" key="1">
    <source>
        <dbReference type="SAM" id="Phobius"/>
    </source>
</evidence>
<dbReference type="AlphaFoldDB" id="A0A0B6YV04"/>
<evidence type="ECO:0000313" key="2">
    <source>
        <dbReference type="EMBL" id="CEK60149.1"/>
    </source>
</evidence>
<proteinExistence type="predicted"/>
<sequence length="63" mass="7552">FEKERKKVHGRLYILLLLTNKSLTLFVILQFADLWYQMRIIMDTNCREGSHSNYSSRCLQTID</sequence>
<protein>
    <submittedName>
        <fullName evidence="2">Uncharacterized protein</fullName>
    </submittedName>
</protein>
<dbReference type="EMBL" id="HACG01013284">
    <property type="protein sequence ID" value="CEK60149.1"/>
    <property type="molecule type" value="Transcribed_RNA"/>
</dbReference>
<name>A0A0B6YV04_9EUPU</name>
<accession>A0A0B6YV04</accession>
<reference evidence="2" key="1">
    <citation type="submission" date="2014-12" db="EMBL/GenBank/DDBJ databases">
        <title>Insight into the proteome of Arion vulgaris.</title>
        <authorList>
            <person name="Aradska J."/>
            <person name="Bulat T."/>
            <person name="Smidak R."/>
            <person name="Sarate P."/>
            <person name="Gangsoo J."/>
            <person name="Sialana F."/>
            <person name="Bilban M."/>
            <person name="Lubec G."/>
        </authorList>
    </citation>
    <scope>NUCLEOTIDE SEQUENCE</scope>
    <source>
        <tissue evidence="2">Skin</tissue>
    </source>
</reference>
<keyword evidence="1" id="KW-0472">Membrane</keyword>